<name>A0A2U3DTA0_PURLI</name>
<proteinExistence type="predicted"/>
<reference evidence="1 2" key="1">
    <citation type="journal article" date="2016" name="Front. Microbiol.">
        <title>Genome and transcriptome sequences reveal the specific parasitism of the nematophagous Purpureocillium lilacinum 36-1.</title>
        <authorList>
            <person name="Xie J."/>
            <person name="Li S."/>
            <person name="Mo C."/>
            <person name="Xiao X."/>
            <person name="Peng D."/>
            <person name="Wang G."/>
            <person name="Xiao Y."/>
        </authorList>
    </citation>
    <scope>NUCLEOTIDE SEQUENCE [LARGE SCALE GENOMIC DNA]</scope>
    <source>
        <strain evidence="1 2">36-1</strain>
    </source>
</reference>
<gene>
    <name evidence="1" type="ORF">PCL_07077</name>
</gene>
<dbReference type="Proteomes" id="UP000245956">
    <property type="component" value="Unassembled WGS sequence"/>
</dbReference>
<sequence length="168" mass="18673">MLIVFKGILSSSILTEPYVLCWYIADPPAFDMIGFNSPENDLPYVHTNSPEGPYVVLPLTFRDSGISNGGPSITKASWINASSVSLSREVEGLIRGWNDQVCQDRSNTVWADVVCEILSRYQVVISVEEFTMDAESLKVRNAIICTYNECVSENCAILRNAWAQMALL</sequence>
<organism evidence="1 2">
    <name type="scientific">Purpureocillium lilacinum</name>
    <name type="common">Paecilomyces lilacinus</name>
    <dbReference type="NCBI Taxonomy" id="33203"/>
    <lineage>
        <taxon>Eukaryota</taxon>
        <taxon>Fungi</taxon>
        <taxon>Dikarya</taxon>
        <taxon>Ascomycota</taxon>
        <taxon>Pezizomycotina</taxon>
        <taxon>Sordariomycetes</taxon>
        <taxon>Hypocreomycetidae</taxon>
        <taxon>Hypocreales</taxon>
        <taxon>Ophiocordycipitaceae</taxon>
        <taxon>Purpureocillium</taxon>
    </lineage>
</organism>
<accession>A0A2U3DTA0</accession>
<evidence type="ECO:0000313" key="1">
    <source>
        <dbReference type="EMBL" id="PWI65476.1"/>
    </source>
</evidence>
<dbReference type="AlphaFoldDB" id="A0A2U3DTA0"/>
<comment type="caution">
    <text evidence="1">The sequence shown here is derived from an EMBL/GenBank/DDBJ whole genome shotgun (WGS) entry which is preliminary data.</text>
</comment>
<dbReference type="EMBL" id="LCWV01000033">
    <property type="protein sequence ID" value="PWI65476.1"/>
    <property type="molecule type" value="Genomic_DNA"/>
</dbReference>
<protein>
    <submittedName>
        <fullName evidence="1">Uncharacterized protein</fullName>
    </submittedName>
</protein>
<evidence type="ECO:0000313" key="2">
    <source>
        <dbReference type="Proteomes" id="UP000245956"/>
    </source>
</evidence>